<dbReference type="SUPFAM" id="SSF56935">
    <property type="entry name" value="Porins"/>
    <property type="match status" value="1"/>
</dbReference>
<dbReference type="Pfam" id="PF00593">
    <property type="entry name" value="TonB_dep_Rec_b-barrel"/>
    <property type="match status" value="1"/>
</dbReference>
<keyword evidence="5 12" id="KW-0732">Signal</keyword>
<keyword evidence="4 10" id="KW-0812">Transmembrane</keyword>
<evidence type="ECO:0000256" key="1">
    <source>
        <dbReference type="ARBA" id="ARBA00004571"/>
    </source>
</evidence>
<keyword evidence="7 10" id="KW-0472">Membrane</keyword>
<dbReference type="InterPro" id="IPR036942">
    <property type="entry name" value="Beta-barrel_TonB_sf"/>
</dbReference>
<evidence type="ECO:0000313" key="15">
    <source>
        <dbReference type="EMBL" id="GLH73470.1"/>
    </source>
</evidence>
<comment type="similarity">
    <text evidence="10 11">Belongs to the TonB-dependent receptor family.</text>
</comment>
<keyword evidence="9 10" id="KW-0998">Cell outer membrane</keyword>
<keyword evidence="2 10" id="KW-0813">Transport</keyword>
<dbReference type="Gene3D" id="2.170.130.10">
    <property type="entry name" value="TonB-dependent receptor, plug domain"/>
    <property type="match status" value="1"/>
</dbReference>
<comment type="subcellular location">
    <subcellularLocation>
        <location evidence="1 10">Cell outer membrane</location>
        <topology evidence="1 10">Multi-pass membrane protein</topology>
    </subcellularLocation>
</comment>
<evidence type="ECO:0000256" key="7">
    <source>
        <dbReference type="ARBA" id="ARBA00023136"/>
    </source>
</evidence>
<dbReference type="Pfam" id="PF07715">
    <property type="entry name" value="Plug"/>
    <property type="match status" value="1"/>
</dbReference>
<dbReference type="PANTHER" id="PTHR30069:SF29">
    <property type="entry name" value="HEMOGLOBIN AND HEMOGLOBIN-HAPTOGLOBIN-BINDING PROTEIN 1-RELATED"/>
    <property type="match status" value="1"/>
</dbReference>
<organism evidence="15 16">
    <name type="scientific">Geothrix limicola</name>
    <dbReference type="NCBI Taxonomy" id="2927978"/>
    <lineage>
        <taxon>Bacteria</taxon>
        <taxon>Pseudomonadati</taxon>
        <taxon>Acidobacteriota</taxon>
        <taxon>Holophagae</taxon>
        <taxon>Holophagales</taxon>
        <taxon>Holophagaceae</taxon>
        <taxon>Geothrix</taxon>
    </lineage>
</organism>
<feature type="domain" description="TonB-dependent receptor plug" evidence="14">
    <location>
        <begin position="45"/>
        <end position="152"/>
    </location>
</feature>
<evidence type="ECO:0000313" key="16">
    <source>
        <dbReference type="Proteomes" id="UP001165069"/>
    </source>
</evidence>
<evidence type="ECO:0000256" key="11">
    <source>
        <dbReference type="RuleBase" id="RU003357"/>
    </source>
</evidence>
<dbReference type="Gene3D" id="2.40.170.20">
    <property type="entry name" value="TonB-dependent receptor, beta-barrel domain"/>
    <property type="match status" value="1"/>
</dbReference>
<evidence type="ECO:0000256" key="4">
    <source>
        <dbReference type="ARBA" id="ARBA00022692"/>
    </source>
</evidence>
<reference evidence="15 16" key="1">
    <citation type="journal article" date="2023" name="Antonie Van Leeuwenhoek">
        <title>Mesoterricola silvestris gen. nov., sp. nov., Mesoterricola sediminis sp. nov., Geothrix oryzae sp. nov., Geothrix edaphica sp. nov., Geothrix rubra sp. nov., and Geothrix limicola sp. nov., six novel members of Acidobacteriota isolated from soils.</title>
        <authorList>
            <person name="Itoh H."/>
            <person name="Sugisawa Y."/>
            <person name="Mise K."/>
            <person name="Xu Z."/>
            <person name="Kuniyasu M."/>
            <person name="Ushijima N."/>
            <person name="Kawano K."/>
            <person name="Kobayashi E."/>
            <person name="Shiratori Y."/>
            <person name="Masuda Y."/>
            <person name="Senoo K."/>
        </authorList>
    </citation>
    <scope>NUCLEOTIDE SEQUENCE [LARGE SCALE GENOMIC DNA]</scope>
    <source>
        <strain evidence="15 16">Red804</strain>
    </source>
</reference>
<evidence type="ECO:0000256" key="9">
    <source>
        <dbReference type="ARBA" id="ARBA00023237"/>
    </source>
</evidence>
<evidence type="ECO:0000256" key="5">
    <source>
        <dbReference type="ARBA" id="ARBA00022729"/>
    </source>
</evidence>
<evidence type="ECO:0000256" key="8">
    <source>
        <dbReference type="ARBA" id="ARBA00023170"/>
    </source>
</evidence>
<dbReference type="Proteomes" id="UP001165069">
    <property type="component" value="Unassembled WGS sequence"/>
</dbReference>
<dbReference type="EMBL" id="BSDE01000003">
    <property type="protein sequence ID" value="GLH73470.1"/>
    <property type="molecule type" value="Genomic_DNA"/>
</dbReference>
<proteinExistence type="inferred from homology"/>
<evidence type="ECO:0000259" key="13">
    <source>
        <dbReference type="Pfam" id="PF00593"/>
    </source>
</evidence>
<evidence type="ECO:0000256" key="6">
    <source>
        <dbReference type="ARBA" id="ARBA00023077"/>
    </source>
</evidence>
<feature type="signal peptide" evidence="12">
    <location>
        <begin position="1"/>
        <end position="19"/>
    </location>
</feature>
<dbReference type="PROSITE" id="PS52016">
    <property type="entry name" value="TONB_DEPENDENT_REC_3"/>
    <property type="match status" value="1"/>
</dbReference>
<evidence type="ECO:0000256" key="12">
    <source>
        <dbReference type="SAM" id="SignalP"/>
    </source>
</evidence>
<evidence type="ECO:0000259" key="14">
    <source>
        <dbReference type="Pfam" id="PF07715"/>
    </source>
</evidence>
<evidence type="ECO:0008006" key="17">
    <source>
        <dbReference type="Google" id="ProtNLM"/>
    </source>
</evidence>
<keyword evidence="3 10" id="KW-1134">Transmembrane beta strand</keyword>
<evidence type="ECO:0000256" key="2">
    <source>
        <dbReference type="ARBA" id="ARBA00022448"/>
    </source>
</evidence>
<feature type="domain" description="TonB-dependent receptor-like beta-barrel" evidence="13">
    <location>
        <begin position="227"/>
        <end position="603"/>
    </location>
</feature>
<keyword evidence="8" id="KW-0675">Receptor</keyword>
<keyword evidence="16" id="KW-1185">Reference proteome</keyword>
<accession>A0ABQ5QGE8</accession>
<evidence type="ECO:0000256" key="10">
    <source>
        <dbReference type="PROSITE-ProRule" id="PRU01360"/>
    </source>
</evidence>
<dbReference type="InterPro" id="IPR012910">
    <property type="entry name" value="Plug_dom"/>
</dbReference>
<sequence length="649" mass="69887">MRLTSLTLLLAVGTLGAAAPEGDAERRTEPSATVTVTAEGQPVELAKTPNPVKVITREQIDRSGTTNLRDLLQTLYPGQLVSNGGLGTATSFNLGGARNQDVVVLLDGLRLTDASGLGSVNPASIGLVGIERIEVEQGPCSTRFGAEAAGGVVALYTAAPAVGLSGRLQGALGTRSLRGGQAEIGYGGNQGLWFRAGVAAESEEQALEATNPYRNAGVHLALGLQDGGAAAYTLTYRNTYVGVPIPWAKSTFPRVFAEDRETRTRQEQVIGNVRVDLGHQWLLDLSLGQATQARQEPNYMAPYTPYSPYDSRRNQANASLAWHGENTGATTTLTAYEEHGYAPGYPSGTDHGVGRHVGLSQEGWFEPVPSLRLSAGLRQQWDRQTFLVDAGPQPDEMKASTLTGRLGATWQMGGGFRSYASVGTAFGLPFLSAVMYNQQNGGEALDREKSRFAQVGAAWEGGPWYAKLEASRTQHDNLVIFDLDSYLYANAGAMRIQGTEATLGYRQEGFLLEGFYRNQEARDTRAPQAVQLQTSGVIRRPFQSLGLKGSRTLGAWRGDLGWGWSGASYENFGNGIRASRTHFNQLDAALAYKPRPAWEITLRGAHLLQRAWSVAEWKAGLMDGRNDAALIAGYPAQPRTVSLEAAYRF</sequence>
<feature type="chain" id="PRO_5045160778" description="TonB-dependent receptor" evidence="12">
    <location>
        <begin position="20"/>
        <end position="649"/>
    </location>
</feature>
<comment type="caution">
    <text evidence="15">The sequence shown here is derived from an EMBL/GenBank/DDBJ whole genome shotgun (WGS) entry which is preliminary data.</text>
</comment>
<protein>
    <recommendedName>
        <fullName evidence="17">TonB-dependent receptor</fullName>
    </recommendedName>
</protein>
<evidence type="ECO:0000256" key="3">
    <source>
        <dbReference type="ARBA" id="ARBA00022452"/>
    </source>
</evidence>
<keyword evidence="6 11" id="KW-0798">TonB box</keyword>
<dbReference type="InterPro" id="IPR039426">
    <property type="entry name" value="TonB-dep_rcpt-like"/>
</dbReference>
<dbReference type="InterPro" id="IPR000531">
    <property type="entry name" value="Beta-barrel_TonB"/>
</dbReference>
<name>A0ABQ5QGE8_9BACT</name>
<gene>
    <name evidence="15" type="ORF">GETHLI_19720</name>
</gene>
<dbReference type="PANTHER" id="PTHR30069">
    <property type="entry name" value="TONB-DEPENDENT OUTER MEMBRANE RECEPTOR"/>
    <property type="match status" value="1"/>
</dbReference>
<dbReference type="InterPro" id="IPR037066">
    <property type="entry name" value="Plug_dom_sf"/>
</dbReference>
<dbReference type="RefSeq" id="WP_285574587.1">
    <property type="nucleotide sequence ID" value="NZ_BSDE01000003.1"/>
</dbReference>